<evidence type="ECO:0000313" key="1">
    <source>
        <dbReference type="EMBL" id="KAJ3478199.1"/>
    </source>
</evidence>
<comment type="caution">
    <text evidence="1">The sequence shown here is derived from an EMBL/GenBank/DDBJ whole genome shotgun (WGS) entry which is preliminary data.</text>
</comment>
<accession>A0AAD5YAJ6</accession>
<organism evidence="1 2">
    <name type="scientific">Meripilus lineatus</name>
    <dbReference type="NCBI Taxonomy" id="2056292"/>
    <lineage>
        <taxon>Eukaryota</taxon>
        <taxon>Fungi</taxon>
        <taxon>Dikarya</taxon>
        <taxon>Basidiomycota</taxon>
        <taxon>Agaricomycotina</taxon>
        <taxon>Agaricomycetes</taxon>
        <taxon>Polyporales</taxon>
        <taxon>Meripilaceae</taxon>
        <taxon>Meripilus</taxon>
    </lineage>
</organism>
<protein>
    <submittedName>
        <fullName evidence="1">Uncharacterized protein</fullName>
    </submittedName>
</protein>
<name>A0AAD5YAJ6_9APHY</name>
<dbReference type="EMBL" id="JANAWD010000531">
    <property type="protein sequence ID" value="KAJ3478199.1"/>
    <property type="molecule type" value="Genomic_DNA"/>
</dbReference>
<reference evidence="1" key="1">
    <citation type="submission" date="2022-07" db="EMBL/GenBank/DDBJ databases">
        <title>Genome Sequence of Physisporinus lineatus.</title>
        <authorList>
            <person name="Buettner E."/>
        </authorList>
    </citation>
    <scope>NUCLEOTIDE SEQUENCE</scope>
    <source>
        <strain evidence="1">VT162</strain>
    </source>
</reference>
<dbReference type="AlphaFoldDB" id="A0AAD5YAJ6"/>
<proteinExistence type="predicted"/>
<sequence length="93" mass="10735">MAEYSQLQILNTLGSVQQKLDWGNRHRRHRALQNVPSLRPAHSMNSNLLHERAFVDPEEHKSGGTRMLTLVESYNGRRLQRAVGETNPRLQVH</sequence>
<dbReference type="Proteomes" id="UP001212997">
    <property type="component" value="Unassembled WGS sequence"/>
</dbReference>
<gene>
    <name evidence="1" type="ORF">NLI96_g9924</name>
</gene>
<evidence type="ECO:0000313" key="2">
    <source>
        <dbReference type="Proteomes" id="UP001212997"/>
    </source>
</evidence>
<keyword evidence="2" id="KW-1185">Reference proteome</keyword>